<evidence type="ECO:0000256" key="1">
    <source>
        <dbReference type="SAM" id="MobiDB-lite"/>
    </source>
</evidence>
<dbReference type="SUPFAM" id="SSF54695">
    <property type="entry name" value="POZ domain"/>
    <property type="match status" value="1"/>
</dbReference>
<organism evidence="3 4">
    <name type="scientific">Sparassis crispa</name>
    <dbReference type="NCBI Taxonomy" id="139825"/>
    <lineage>
        <taxon>Eukaryota</taxon>
        <taxon>Fungi</taxon>
        <taxon>Dikarya</taxon>
        <taxon>Basidiomycota</taxon>
        <taxon>Agaricomycotina</taxon>
        <taxon>Agaricomycetes</taxon>
        <taxon>Polyporales</taxon>
        <taxon>Sparassidaceae</taxon>
        <taxon>Sparassis</taxon>
    </lineage>
</organism>
<evidence type="ECO:0000259" key="2">
    <source>
        <dbReference type="PROSITE" id="PS50144"/>
    </source>
</evidence>
<dbReference type="OrthoDB" id="6359816at2759"/>
<name>A0A401GM15_9APHY</name>
<dbReference type="InParanoid" id="A0A401GM15"/>
<protein>
    <recommendedName>
        <fullName evidence="2">MATH domain-containing protein</fullName>
    </recommendedName>
</protein>
<dbReference type="PANTHER" id="PTHR24413">
    <property type="entry name" value="SPECKLE-TYPE POZ PROTEIN"/>
    <property type="match status" value="1"/>
</dbReference>
<sequence>MESLSPEYQESTTVKFEWVVRNLKNLFESSKGEQKSKVTKSVRFGGGRWQILFYANSGSANTEGQTFVSLYLSCEPTAEEKDNAVNGKWFREGVFKFGFELRNLQKNVLFNFKEAHDHSFSYKTQNWGWAQFARRDLVYYQPNAVRTQDAFLIVCTISSSPSPPIQPPAIPRHPVPRDLLNAIGSLLDDPVYSDVEFVLPRRGKSGRGPRRIYAARRLLRRVDYFDAMFHSGFAEASSDGPAFDFESASLDSDPADDGADTSSLTRQFEDSDDEDDDEVLDNDQDQDHDIEVVNRDPPPDAAPEGVHENVQSNSSDVFESWQGIGDEHSSQQGTAESDEQPHRNVRAKLSHPSSPRTRELALEQQEVNVPPAPNPPADANPSSTVPGPRKTRVVVRDVAYATYRAVLYYIYTDTIIFAPLSSSFVASSSSAAKPSVAGPSTPGLVASESQSTAMGMRSAHQQADSSFVSPSTLSPTSRREWIAAWERNNSPGRPLPCSAKAVYRLADKLDLQELRERAFQHIVKSLSVDNVAYEVFSTFSAAFEDVRKVQVHFFLDHWTDIRGSDSMRNVWQQIRLGRHPGFEEVWPVIALNLEFKARSTESPSADGKDGTAGET</sequence>
<dbReference type="CDD" id="cd00121">
    <property type="entry name" value="MATH"/>
    <property type="match status" value="1"/>
</dbReference>
<gene>
    <name evidence="3" type="ORF">SCP_0502820</name>
</gene>
<dbReference type="Proteomes" id="UP000287166">
    <property type="component" value="Unassembled WGS sequence"/>
</dbReference>
<comment type="caution">
    <text evidence="3">The sequence shown here is derived from an EMBL/GenBank/DDBJ whole genome shotgun (WGS) entry which is preliminary data.</text>
</comment>
<reference evidence="3 4" key="1">
    <citation type="journal article" date="2018" name="Sci. Rep.">
        <title>Genome sequence of the cauliflower mushroom Sparassis crispa (Hanabiratake) and its association with beneficial usage.</title>
        <authorList>
            <person name="Kiyama R."/>
            <person name="Furutani Y."/>
            <person name="Kawaguchi K."/>
            <person name="Nakanishi T."/>
        </authorList>
    </citation>
    <scope>NUCLEOTIDE SEQUENCE [LARGE SCALE GENOMIC DNA]</scope>
</reference>
<dbReference type="AlphaFoldDB" id="A0A401GM15"/>
<dbReference type="PROSITE" id="PS50144">
    <property type="entry name" value="MATH"/>
    <property type="match status" value="1"/>
</dbReference>
<dbReference type="Pfam" id="PF22486">
    <property type="entry name" value="MATH_2"/>
    <property type="match status" value="1"/>
</dbReference>
<dbReference type="RefSeq" id="XP_027614148.1">
    <property type="nucleotide sequence ID" value="XM_027758347.1"/>
</dbReference>
<feature type="region of interest" description="Disordered" evidence="1">
    <location>
        <begin position="244"/>
        <end position="388"/>
    </location>
</feature>
<dbReference type="GeneID" id="38780152"/>
<keyword evidence="4" id="KW-1185">Reference proteome</keyword>
<dbReference type="InterPro" id="IPR011333">
    <property type="entry name" value="SKP1/BTB/POZ_sf"/>
</dbReference>
<evidence type="ECO:0000313" key="4">
    <source>
        <dbReference type="Proteomes" id="UP000287166"/>
    </source>
</evidence>
<feature type="compositionally biased region" description="Acidic residues" evidence="1">
    <location>
        <begin position="270"/>
        <end position="284"/>
    </location>
</feature>
<feature type="compositionally biased region" description="Basic and acidic residues" evidence="1">
    <location>
        <begin position="285"/>
        <end position="298"/>
    </location>
</feature>
<dbReference type="InterPro" id="IPR002083">
    <property type="entry name" value="MATH/TRAF_dom"/>
</dbReference>
<feature type="domain" description="MATH" evidence="2">
    <location>
        <begin position="13"/>
        <end position="157"/>
    </location>
</feature>
<accession>A0A401GM15</accession>
<dbReference type="Gene3D" id="3.30.710.10">
    <property type="entry name" value="Potassium Channel Kv1.1, Chain A"/>
    <property type="match status" value="2"/>
</dbReference>
<dbReference type="InterPro" id="IPR008974">
    <property type="entry name" value="TRAF-like"/>
</dbReference>
<proteinExistence type="predicted"/>
<dbReference type="STRING" id="139825.A0A401GM15"/>
<dbReference type="EMBL" id="BFAD01000005">
    <property type="protein sequence ID" value="GBE83235.1"/>
    <property type="molecule type" value="Genomic_DNA"/>
</dbReference>
<evidence type="ECO:0000313" key="3">
    <source>
        <dbReference type="EMBL" id="GBE83235.1"/>
    </source>
</evidence>
<dbReference type="SUPFAM" id="SSF49599">
    <property type="entry name" value="TRAF domain-like"/>
    <property type="match status" value="1"/>
</dbReference>
<dbReference type="Gene3D" id="2.60.210.10">
    <property type="entry name" value="Apoptosis, Tumor Necrosis Factor Receptor Associated Protein 2, Chain A"/>
    <property type="match status" value="1"/>
</dbReference>